<dbReference type="InterPro" id="IPR011990">
    <property type="entry name" value="TPR-like_helical_dom_sf"/>
</dbReference>
<accession>A0A1D9G9A0</accession>
<sequence>MKTILHLVTVGLPSLLLALTATPTLASLAIASLHHPQVSIAQTLQAQTPQATSKRSKLNQGRAYFNSGQFAQAAEIWEQAAEDYATRGDSLHQALSLNYLSLAYQHLSQWELAQTAIESSLKLVESATSNNPLLWAQILNTKARLLFHTGQNQSALETFQQAHKYYDQAGDQTGALISQINQAEALQSLGFYNRAKDILEEINQQLATTENSTVKVGMLRSLGIALQVLGDISASREVLEQSLSIAEDMEATNQLGIILLSLGNTALDAGDNSAALDYFKRAEKATTNSEEQFQTRLNQLRLYVQLEQLQNANALAPRIYQQLSQLQPSRSSVYGAVNLAASWQQMGNQGKSLRLQQVNQILVQAVKSARKLKDAQAEAYALYHWGKLYGSNGQLADAVKLTQKSLIIAQQINATEISSQAAWQLGKLHKKQGKSTEAIAAYTEAVKDLKSLRGDLVSINPDIQFSFRKSVEPVYRELVELLLDGNPTQDYLKKARQVIEDLQLAELDNFFRQACLDANVAEIDQIDRSATVIYPIILPERLAVIVSAPGKPIGYYSTSVSAAEVDQTLTRFLSSLHPVFKQDQRLPHLQKVYDWLIRHAEQEQILTDTKTLVFILDGKLRKLPMAALHDGEQYLVEKYNISVSLGLQLLDPQPLRKEKFSIIAGGLSEARQGFKALPGVKQEIEQIAKSLNPDSVMLNQDFTSKRVSKEITTKTSNVIHLATHGQFSSKAEETFILTWENKINVKELEQLLRSQELLGEDQIDLLVLSACQTAKGDDQAMLGLAGFAIKSGARSTLGTLWKVRDDSTAIFINKFYEYLKQPEMTKAEAVRKAQLDLIGDAKFNEPLFWAPFILVGNWL</sequence>
<gene>
    <name evidence="3" type="ORF">BJP36_33985</name>
</gene>
<dbReference type="Pfam" id="PF13181">
    <property type="entry name" value="TPR_8"/>
    <property type="match status" value="1"/>
</dbReference>
<dbReference type="AlphaFoldDB" id="A0A1D9G9A0"/>
<dbReference type="EMBL" id="CP017708">
    <property type="protein sequence ID" value="AOY84198.1"/>
    <property type="molecule type" value="Genomic_DNA"/>
</dbReference>
<evidence type="ECO:0000259" key="2">
    <source>
        <dbReference type="Pfam" id="PF12770"/>
    </source>
</evidence>
<dbReference type="Pfam" id="PF12770">
    <property type="entry name" value="CHAT"/>
    <property type="match status" value="1"/>
</dbReference>
<proteinExistence type="predicted"/>
<reference evidence="4" key="1">
    <citation type="submission" date="2016-10" db="EMBL/GenBank/DDBJ databases">
        <title>Comparative genomics uncovers the prolific and rare metabolic potential of the cyanobacterial genus Moorea.</title>
        <authorList>
            <person name="Leao T."/>
            <person name="Castelao G."/>
            <person name="Korobeynikov A."/>
            <person name="Monroe E.A."/>
            <person name="Podell S."/>
            <person name="Glukhov E."/>
            <person name="Allen E."/>
            <person name="Gerwick W.H."/>
            <person name="Gerwick L."/>
        </authorList>
    </citation>
    <scope>NUCLEOTIDE SEQUENCE [LARGE SCALE GENOMIC DNA]</scope>
    <source>
        <strain evidence="4">JHB</strain>
    </source>
</reference>
<keyword evidence="1" id="KW-0732">Signal</keyword>
<dbReference type="InterPro" id="IPR024983">
    <property type="entry name" value="CHAT_dom"/>
</dbReference>
<dbReference type="Gene3D" id="1.25.40.10">
    <property type="entry name" value="Tetratricopeptide repeat domain"/>
    <property type="match status" value="3"/>
</dbReference>
<dbReference type="Proteomes" id="UP000176944">
    <property type="component" value="Chromosome"/>
</dbReference>
<evidence type="ECO:0000256" key="1">
    <source>
        <dbReference type="SAM" id="SignalP"/>
    </source>
</evidence>
<dbReference type="SMART" id="SM00028">
    <property type="entry name" value="TPR"/>
    <property type="match status" value="7"/>
</dbReference>
<dbReference type="InterPro" id="IPR019734">
    <property type="entry name" value="TPR_rpt"/>
</dbReference>
<name>A0A1D9G9A0_MOOP1</name>
<organism evidence="3 4">
    <name type="scientific">Moorena producens (strain JHB)</name>
    <dbReference type="NCBI Taxonomy" id="1454205"/>
    <lineage>
        <taxon>Bacteria</taxon>
        <taxon>Bacillati</taxon>
        <taxon>Cyanobacteriota</taxon>
        <taxon>Cyanophyceae</taxon>
        <taxon>Coleofasciculales</taxon>
        <taxon>Coleofasciculaceae</taxon>
        <taxon>Moorena</taxon>
    </lineage>
</organism>
<feature type="domain" description="CHAT" evidence="2">
    <location>
        <begin position="588"/>
        <end position="857"/>
    </location>
</feature>
<feature type="signal peptide" evidence="1">
    <location>
        <begin position="1"/>
        <end position="26"/>
    </location>
</feature>
<dbReference type="SUPFAM" id="SSF48452">
    <property type="entry name" value="TPR-like"/>
    <property type="match status" value="2"/>
</dbReference>
<dbReference type="Pfam" id="PF13174">
    <property type="entry name" value="TPR_6"/>
    <property type="match status" value="1"/>
</dbReference>
<protein>
    <submittedName>
        <fullName evidence="3">CHAT domain-containing protein</fullName>
    </submittedName>
</protein>
<dbReference type="PANTHER" id="PTHR10098">
    <property type="entry name" value="RAPSYN-RELATED"/>
    <property type="match status" value="1"/>
</dbReference>
<evidence type="ECO:0000313" key="3">
    <source>
        <dbReference type="EMBL" id="AOY84198.1"/>
    </source>
</evidence>
<feature type="chain" id="PRO_5009441815" evidence="1">
    <location>
        <begin position="27"/>
        <end position="859"/>
    </location>
</feature>
<evidence type="ECO:0000313" key="4">
    <source>
        <dbReference type="Proteomes" id="UP000176944"/>
    </source>
</evidence>